<reference evidence="2" key="1">
    <citation type="journal article" date="2011" name="Nat. Genet.">
        <title>The Arabidopsis lyrata genome sequence and the basis of rapid genome size change.</title>
        <authorList>
            <person name="Hu T.T."/>
            <person name="Pattyn P."/>
            <person name="Bakker E.G."/>
            <person name="Cao J."/>
            <person name="Cheng J.-F."/>
            <person name="Clark R.M."/>
            <person name="Fahlgren N."/>
            <person name="Fawcett J.A."/>
            <person name="Grimwood J."/>
            <person name="Gundlach H."/>
            <person name="Haberer G."/>
            <person name="Hollister J.D."/>
            <person name="Ossowski S."/>
            <person name="Ottilar R.P."/>
            <person name="Salamov A.A."/>
            <person name="Schneeberger K."/>
            <person name="Spannagl M."/>
            <person name="Wang X."/>
            <person name="Yang L."/>
            <person name="Nasrallah M.E."/>
            <person name="Bergelson J."/>
            <person name="Carrington J.C."/>
            <person name="Gaut B.S."/>
            <person name="Schmutz J."/>
            <person name="Mayer K.F.X."/>
            <person name="Van de Peer Y."/>
            <person name="Grigoriev I.V."/>
            <person name="Nordborg M."/>
            <person name="Weigel D."/>
            <person name="Guo Y.-L."/>
        </authorList>
    </citation>
    <scope>NUCLEOTIDE SEQUENCE [LARGE SCALE GENOMIC DNA]</scope>
    <source>
        <strain evidence="2">cv. MN47</strain>
    </source>
</reference>
<accession>D7LMF0</accession>
<dbReference type="HOGENOM" id="CLU_2486398_0_0_1"/>
<evidence type="ECO:0000313" key="1">
    <source>
        <dbReference type="EMBL" id="EFH51891.1"/>
    </source>
</evidence>
<keyword evidence="2" id="KW-1185">Reference proteome</keyword>
<organism evidence="2">
    <name type="scientific">Arabidopsis lyrata subsp. lyrata</name>
    <name type="common">Lyre-leaved rock-cress</name>
    <dbReference type="NCBI Taxonomy" id="81972"/>
    <lineage>
        <taxon>Eukaryota</taxon>
        <taxon>Viridiplantae</taxon>
        <taxon>Streptophyta</taxon>
        <taxon>Embryophyta</taxon>
        <taxon>Tracheophyta</taxon>
        <taxon>Spermatophyta</taxon>
        <taxon>Magnoliopsida</taxon>
        <taxon>eudicotyledons</taxon>
        <taxon>Gunneridae</taxon>
        <taxon>Pentapetalae</taxon>
        <taxon>rosids</taxon>
        <taxon>malvids</taxon>
        <taxon>Brassicales</taxon>
        <taxon>Brassicaceae</taxon>
        <taxon>Camelineae</taxon>
        <taxon>Arabidopsis</taxon>
    </lineage>
</organism>
<proteinExistence type="predicted"/>
<name>D7LMF0_ARALL</name>
<evidence type="ECO:0000313" key="2">
    <source>
        <dbReference type="Proteomes" id="UP000008694"/>
    </source>
</evidence>
<dbReference type="EMBL" id="GL348717">
    <property type="protein sequence ID" value="EFH51891.1"/>
    <property type="molecule type" value="Genomic_DNA"/>
</dbReference>
<gene>
    <name evidence="1" type="ORF">ARALYDRAFT_905481</name>
</gene>
<dbReference type="Gramene" id="scaffold_501185.1">
    <property type="protein sequence ID" value="scaffold_501185.1"/>
    <property type="gene ID" value="scaffold_501185.1"/>
</dbReference>
<dbReference type="Proteomes" id="UP000008694">
    <property type="component" value="Unassembled WGS sequence"/>
</dbReference>
<dbReference type="AlphaFoldDB" id="D7LMF0"/>
<protein>
    <submittedName>
        <fullName evidence="1">Predicted protein</fullName>
    </submittedName>
</protein>
<sequence length="87" mass="10033">MIEDEFRQSCLISISGSGGGKHYRRLLFVSSPLPLSHLFHHLEFKLTRANRVPRQNTGFHKSDFPYTLFLIHIKLISEHSPSTVDEL</sequence>